<accession>A0AAD7X304</accession>
<evidence type="ECO:0000256" key="1">
    <source>
        <dbReference type="SAM" id="MobiDB-lite"/>
    </source>
</evidence>
<dbReference type="EMBL" id="JAINUG010000001">
    <property type="protein sequence ID" value="KAJ8419111.1"/>
    <property type="molecule type" value="Genomic_DNA"/>
</dbReference>
<comment type="caution">
    <text evidence="2">The sequence shown here is derived from an EMBL/GenBank/DDBJ whole genome shotgun (WGS) entry which is preliminary data.</text>
</comment>
<feature type="region of interest" description="Disordered" evidence="1">
    <location>
        <begin position="48"/>
        <end position="73"/>
    </location>
</feature>
<evidence type="ECO:0000313" key="2">
    <source>
        <dbReference type="EMBL" id="KAJ8419111.1"/>
    </source>
</evidence>
<organism evidence="2 3">
    <name type="scientific">Aldrovandia affinis</name>
    <dbReference type="NCBI Taxonomy" id="143900"/>
    <lineage>
        <taxon>Eukaryota</taxon>
        <taxon>Metazoa</taxon>
        <taxon>Chordata</taxon>
        <taxon>Craniata</taxon>
        <taxon>Vertebrata</taxon>
        <taxon>Euteleostomi</taxon>
        <taxon>Actinopterygii</taxon>
        <taxon>Neopterygii</taxon>
        <taxon>Teleostei</taxon>
        <taxon>Notacanthiformes</taxon>
        <taxon>Halosauridae</taxon>
        <taxon>Aldrovandia</taxon>
    </lineage>
</organism>
<protein>
    <submittedName>
        <fullName evidence="2">Uncharacterized protein</fullName>
    </submittedName>
</protein>
<feature type="region of interest" description="Disordered" evidence="1">
    <location>
        <begin position="1"/>
        <end position="34"/>
    </location>
</feature>
<dbReference type="Proteomes" id="UP001221898">
    <property type="component" value="Unassembled WGS sequence"/>
</dbReference>
<sequence length="128" mass="14527">MGRTTVGREGETLFKQERREKQRADLGGSDKRSEKRFRLMEEIRDTHYASRDQSSRIGFDAGERPCPTPSKERWPSVRYIRRVLRSAASLRSPSARATDTVQLLPPETETVTIGTLSHFQAKPNAPGQ</sequence>
<gene>
    <name evidence="2" type="ORF">AAFF_G00006100</name>
</gene>
<dbReference type="AlphaFoldDB" id="A0AAD7X304"/>
<evidence type="ECO:0000313" key="3">
    <source>
        <dbReference type="Proteomes" id="UP001221898"/>
    </source>
</evidence>
<proteinExistence type="predicted"/>
<keyword evidence="3" id="KW-1185">Reference proteome</keyword>
<reference evidence="2" key="1">
    <citation type="journal article" date="2023" name="Science">
        <title>Genome structures resolve the early diversification of teleost fishes.</title>
        <authorList>
            <person name="Parey E."/>
            <person name="Louis A."/>
            <person name="Montfort J."/>
            <person name="Bouchez O."/>
            <person name="Roques C."/>
            <person name="Iampietro C."/>
            <person name="Lluch J."/>
            <person name="Castinel A."/>
            <person name="Donnadieu C."/>
            <person name="Desvignes T."/>
            <person name="Floi Bucao C."/>
            <person name="Jouanno E."/>
            <person name="Wen M."/>
            <person name="Mejri S."/>
            <person name="Dirks R."/>
            <person name="Jansen H."/>
            <person name="Henkel C."/>
            <person name="Chen W.J."/>
            <person name="Zahm M."/>
            <person name="Cabau C."/>
            <person name="Klopp C."/>
            <person name="Thompson A.W."/>
            <person name="Robinson-Rechavi M."/>
            <person name="Braasch I."/>
            <person name="Lecointre G."/>
            <person name="Bobe J."/>
            <person name="Postlethwait J.H."/>
            <person name="Berthelot C."/>
            <person name="Roest Crollius H."/>
            <person name="Guiguen Y."/>
        </authorList>
    </citation>
    <scope>NUCLEOTIDE SEQUENCE</scope>
    <source>
        <strain evidence="2">NC1722</strain>
    </source>
</reference>
<name>A0AAD7X304_9TELE</name>